<keyword evidence="4 5" id="KW-0472">Membrane</keyword>
<evidence type="ECO:0000256" key="1">
    <source>
        <dbReference type="ARBA" id="ARBA00004141"/>
    </source>
</evidence>
<dbReference type="GO" id="GO:0005886">
    <property type="term" value="C:plasma membrane"/>
    <property type="evidence" value="ECO:0007669"/>
    <property type="project" value="UniProtKB-ARBA"/>
</dbReference>
<evidence type="ECO:0000313" key="7">
    <source>
        <dbReference type="Proteomes" id="UP000005444"/>
    </source>
</evidence>
<dbReference type="InterPro" id="IPR003339">
    <property type="entry name" value="ABC/ECF_trnsptr_transmembrane"/>
</dbReference>
<feature type="transmembrane region" description="Helical" evidence="5">
    <location>
        <begin position="48"/>
        <end position="70"/>
    </location>
</feature>
<feature type="transmembrane region" description="Helical" evidence="5">
    <location>
        <begin position="115"/>
        <end position="133"/>
    </location>
</feature>
<comment type="subcellular location">
    <subcellularLocation>
        <location evidence="1">Membrane</location>
        <topology evidence="1">Multi-pass membrane protein</topology>
    </subcellularLocation>
</comment>
<dbReference type="KEGG" id="pce:PECL_1556"/>
<dbReference type="eggNOG" id="COG0619">
    <property type="taxonomic scope" value="Bacteria"/>
</dbReference>
<dbReference type="EMBL" id="CP003137">
    <property type="protein sequence ID" value="AEV95774.1"/>
    <property type="molecule type" value="Genomic_DNA"/>
</dbReference>
<dbReference type="PATRIC" id="fig|701521.8.peg.1458"/>
<dbReference type="Proteomes" id="UP000005444">
    <property type="component" value="Chromosome"/>
</dbReference>
<feature type="transmembrane region" description="Helical" evidence="5">
    <location>
        <begin position="82"/>
        <end position="103"/>
    </location>
</feature>
<dbReference type="AlphaFoldDB" id="G8PAI5"/>
<evidence type="ECO:0000313" key="6">
    <source>
        <dbReference type="EMBL" id="AEV95774.1"/>
    </source>
</evidence>
<dbReference type="Pfam" id="PF02361">
    <property type="entry name" value="CbiQ"/>
    <property type="match status" value="1"/>
</dbReference>
<evidence type="ECO:0000256" key="3">
    <source>
        <dbReference type="ARBA" id="ARBA00022989"/>
    </source>
</evidence>
<evidence type="ECO:0000256" key="2">
    <source>
        <dbReference type="ARBA" id="ARBA00022692"/>
    </source>
</evidence>
<dbReference type="HOGENOM" id="CLU_056469_6_2_9"/>
<organism evidence="6 7">
    <name type="scientific">Pediococcus claussenii (strain ATCC BAA-344 / DSM 14800 / JCM 18046 / KCTC 3811 / LMG 21948 / P06)</name>
    <dbReference type="NCBI Taxonomy" id="701521"/>
    <lineage>
        <taxon>Bacteria</taxon>
        <taxon>Bacillati</taxon>
        <taxon>Bacillota</taxon>
        <taxon>Bacilli</taxon>
        <taxon>Lactobacillales</taxon>
        <taxon>Lactobacillaceae</taxon>
        <taxon>Pediococcus</taxon>
    </lineage>
</organism>
<accession>G8PAI5</accession>
<keyword evidence="2 5" id="KW-0812">Transmembrane</keyword>
<proteinExistence type="predicted"/>
<keyword evidence="3 5" id="KW-1133">Transmembrane helix</keyword>
<protein>
    <submittedName>
        <fullName evidence="6">Cobalt transport family protein</fullName>
    </submittedName>
</protein>
<dbReference type="CDD" id="cd16914">
    <property type="entry name" value="EcfT"/>
    <property type="match status" value="1"/>
</dbReference>
<reference evidence="6 7" key="1">
    <citation type="journal article" date="2012" name="J. Bacteriol.">
        <title>Complete Genome Sequence of the Beer Spoilage Organism Pediococcus claussenii ATCC BAA-344T.</title>
        <authorList>
            <person name="Pittet V."/>
            <person name="Abegunde T."/>
            <person name="Marfleet T."/>
            <person name="Haakensen M."/>
            <person name="Morrow K."/>
            <person name="Jayaprakash T."/>
            <person name="Schroeder K."/>
            <person name="Trost B."/>
            <person name="Byrns S."/>
            <person name="Bergsveinson J."/>
            <person name="Kusalik A."/>
            <person name="Ziola B."/>
        </authorList>
    </citation>
    <scope>NUCLEOTIDE SEQUENCE [LARGE SCALE GENOMIC DNA]</scope>
    <source>
        <strain evidence="6 7">ATCC BAA-344</strain>
    </source>
</reference>
<keyword evidence="7" id="KW-1185">Reference proteome</keyword>
<evidence type="ECO:0000256" key="4">
    <source>
        <dbReference type="ARBA" id="ARBA00023136"/>
    </source>
</evidence>
<name>G8PAI5_PEDCP</name>
<evidence type="ECO:0000256" key="5">
    <source>
        <dbReference type="SAM" id="Phobius"/>
    </source>
</evidence>
<gene>
    <name evidence="6" type="ordered locus">PECL_1556</name>
</gene>
<sequence length="223" mass="25380">MRKILDPSVEILIVLGVGFQIAFTKSVYMNLIVIVVGLIYVLVHRQKLNYLLIAILVSLPLAIGTAWSFLAFSTGDNVHNALIYSIRLYAYLVLGCMLTLTNTVPDILFSTQQNLKIPSTFIYGFLAVFNLFYRLKNEFKKIRYAARLKGQNYYVWSPKLYFKCIVVALSWSNDIAEAMTSNGFTEGAPRTRIRAYKIPIIQWLIGLILIISYGYGAFGIRPW</sequence>
<dbReference type="STRING" id="701521.PECL_1556"/>
<feature type="transmembrane region" description="Helical" evidence="5">
    <location>
        <begin position="12"/>
        <end position="42"/>
    </location>
</feature>
<dbReference type="RefSeq" id="WP_014215968.1">
    <property type="nucleotide sequence ID" value="NC_016605.1"/>
</dbReference>
<feature type="transmembrane region" description="Helical" evidence="5">
    <location>
        <begin position="200"/>
        <end position="220"/>
    </location>
</feature>